<dbReference type="PANTHER" id="PTHR19944">
    <property type="entry name" value="MHC CLASS II-RELATED"/>
    <property type="match status" value="1"/>
</dbReference>
<evidence type="ECO:0000256" key="2">
    <source>
        <dbReference type="ARBA" id="ARBA00023319"/>
    </source>
</evidence>
<dbReference type="PANTHER" id="PTHR19944:SF98">
    <property type="entry name" value="IG-LIKE DOMAIN-CONTAINING PROTEIN"/>
    <property type="match status" value="1"/>
</dbReference>
<dbReference type="CDD" id="cd00098">
    <property type="entry name" value="IgC1"/>
    <property type="match status" value="1"/>
</dbReference>
<sequence length="123" mass="14002">MLLPHRQVQHIPLTIVYLVPIKSLPTPLKIFSRVPERFSSAFLVLVCETAMFYPENLNLSWYKNGIEISSGITITKQQNAEGLYEASSSITETQTVRTETVYTCQVSHPSLQILKTYLHDFLS</sequence>
<dbReference type="InterPro" id="IPR036179">
    <property type="entry name" value="Ig-like_dom_sf"/>
</dbReference>
<feature type="domain" description="Ig-like" evidence="3">
    <location>
        <begin position="25"/>
        <end position="108"/>
    </location>
</feature>
<reference evidence="5" key="1">
    <citation type="journal article" date="2006" name="Science">
        <title>Ancient noncoding elements conserved in the human genome.</title>
        <authorList>
            <person name="Venkatesh B."/>
            <person name="Kirkness E.F."/>
            <person name="Loh Y.H."/>
            <person name="Halpern A.L."/>
            <person name="Lee A.P."/>
            <person name="Johnson J."/>
            <person name="Dandona N."/>
            <person name="Viswanathan L.D."/>
            <person name="Tay A."/>
            <person name="Venter J.C."/>
            <person name="Strausberg R.L."/>
            <person name="Brenner S."/>
        </authorList>
    </citation>
    <scope>NUCLEOTIDE SEQUENCE [LARGE SCALE GENOMIC DNA]</scope>
</reference>
<dbReference type="SMART" id="SM00407">
    <property type="entry name" value="IGc1"/>
    <property type="match status" value="1"/>
</dbReference>
<dbReference type="Pfam" id="PF07654">
    <property type="entry name" value="C1-set"/>
    <property type="match status" value="1"/>
</dbReference>
<dbReference type="InterPro" id="IPR003006">
    <property type="entry name" value="Ig/MHC_CS"/>
</dbReference>
<evidence type="ECO:0000256" key="1">
    <source>
        <dbReference type="ARBA" id="ARBA00023157"/>
    </source>
</evidence>
<dbReference type="InterPro" id="IPR007110">
    <property type="entry name" value="Ig-like_dom"/>
</dbReference>
<dbReference type="SUPFAM" id="SSF48726">
    <property type="entry name" value="Immunoglobulin"/>
    <property type="match status" value="1"/>
</dbReference>
<dbReference type="InterPro" id="IPR003597">
    <property type="entry name" value="Ig_C1-set"/>
</dbReference>
<dbReference type="FunCoup" id="A0A4W3H4C9">
    <property type="interactions" value="4"/>
</dbReference>
<dbReference type="Ensembl" id="ENSCMIT00000010846.1">
    <property type="protein sequence ID" value="ENSCMIP00000010571.1"/>
    <property type="gene ID" value="ENSCMIG00000005549.1"/>
</dbReference>
<accession>A0A4W3H4C9</accession>
<dbReference type="Proteomes" id="UP000314986">
    <property type="component" value="Unassembled WGS sequence"/>
</dbReference>
<proteinExistence type="predicted"/>
<reference evidence="5" key="3">
    <citation type="journal article" date="2014" name="Nature">
        <title>Elephant shark genome provides unique insights into gnathostome evolution.</title>
        <authorList>
            <consortium name="International Elephant Shark Genome Sequencing Consortium"/>
            <person name="Venkatesh B."/>
            <person name="Lee A.P."/>
            <person name="Ravi V."/>
            <person name="Maurya A.K."/>
            <person name="Lian M.M."/>
            <person name="Swann J.B."/>
            <person name="Ohta Y."/>
            <person name="Flajnik M.F."/>
            <person name="Sutoh Y."/>
            <person name="Kasahara M."/>
            <person name="Hoon S."/>
            <person name="Gangu V."/>
            <person name="Roy S.W."/>
            <person name="Irimia M."/>
            <person name="Korzh V."/>
            <person name="Kondrychyn I."/>
            <person name="Lim Z.W."/>
            <person name="Tay B.H."/>
            <person name="Tohari S."/>
            <person name="Kong K.W."/>
            <person name="Ho S."/>
            <person name="Lorente-Galdos B."/>
            <person name="Quilez J."/>
            <person name="Marques-Bonet T."/>
            <person name="Raney B.J."/>
            <person name="Ingham P.W."/>
            <person name="Tay A."/>
            <person name="Hillier L.W."/>
            <person name="Minx P."/>
            <person name="Boehm T."/>
            <person name="Wilson R.K."/>
            <person name="Brenner S."/>
            <person name="Warren W.C."/>
        </authorList>
    </citation>
    <scope>NUCLEOTIDE SEQUENCE [LARGE SCALE GENOMIC DNA]</scope>
</reference>
<reference evidence="4" key="5">
    <citation type="submission" date="2025-09" db="UniProtKB">
        <authorList>
            <consortium name="Ensembl"/>
        </authorList>
    </citation>
    <scope>IDENTIFICATION</scope>
</reference>
<dbReference type="AlphaFoldDB" id="A0A4W3H4C9"/>
<keyword evidence="2" id="KW-0393">Immunoglobulin domain</keyword>
<keyword evidence="5" id="KW-1185">Reference proteome</keyword>
<dbReference type="GeneTree" id="ENSGT00970000196760"/>
<dbReference type="PROSITE" id="PS00290">
    <property type="entry name" value="IG_MHC"/>
    <property type="match status" value="1"/>
</dbReference>
<evidence type="ECO:0000313" key="4">
    <source>
        <dbReference type="Ensembl" id="ENSCMIP00000010571.1"/>
    </source>
</evidence>
<organism evidence="4 5">
    <name type="scientific">Callorhinchus milii</name>
    <name type="common">Ghost shark</name>
    <dbReference type="NCBI Taxonomy" id="7868"/>
    <lineage>
        <taxon>Eukaryota</taxon>
        <taxon>Metazoa</taxon>
        <taxon>Chordata</taxon>
        <taxon>Craniata</taxon>
        <taxon>Vertebrata</taxon>
        <taxon>Chondrichthyes</taxon>
        <taxon>Holocephali</taxon>
        <taxon>Chimaeriformes</taxon>
        <taxon>Callorhinchidae</taxon>
        <taxon>Callorhinchus</taxon>
    </lineage>
</organism>
<evidence type="ECO:0000259" key="3">
    <source>
        <dbReference type="PROSITE" id="PS50835"/>
    </source>
</evidence>
<dbReference type="InterPro" id="IPR013783">
    <property type="entry name" value="Ig-like_fold"/>
</dbReference>
<keyword evidence="1" id="KW-1015">Disulfide bond</keyword>
<dbReference type="InParanoid" id="A0A4W3H4C9"/>
<reference evidence="4" key="4">
    <citation type="submission" date="2025-08" db="UniProtKB">
        <authorList>
            <consortium name="Ensembl"/>
        </authorList>
    </citation>
    <scope>IDENTIFICATION</scope>
</reference>
<protein>
    <recommendedName>
        <fullName evidence="3">Ig-like domain-containing protein</fullName>
    </recommendedName>
</protein>
<reference evidence="5" key="2">
    <citation type="journal article" date="2007" name="PLoS Biol.">
        <title>Survey sequencing and comparative analysis of the elephant shark (Callorhinchus milii) genome.</title>
        <authorList>
            <person name="Venkatesh B."/>
            <person name="Kirkness E.F."/>
            <person name="Loh Y.H."/>
            <person name="Halpern A.L."/>
            <person name="Lee A.P."/>
            <person name="Johnson J."/>
            <person name="Dandona N."/>
            <person name="Viswanathan L.D."/>
            <person name="Tay A."/>
            <person name="Venter J.C."/>
            <person name="Strausberg R.L."/>
            <person name="Brenner S."/>
        </authorList>
    </citation>
    <scope>NUCLEOTIDE SEQUENCE [LARGE SCALE GENOMIC DNA]</scope>
</reference>
<evidence type="ECO:0000313" key="5">
    <source>
        <dbReference type="Proteomes" id="UP000314986"/>
    </source>
</evidence>
<dbReference type="InterPro" id="IPR050160">
    <property type="entry name" value="MHC/Immunoglobulin"/>
</dbReference>
<name>A0A4W3H4C9_CALMI</name>
<dbReference type="PROSITE" id="PS50835">
    <property type="entry name" value="IG_LIKE"/>
    <property type="match status" value="1"/>
</dbReference>
<dbReference type="Gene3D" id="2.60.40.10">
    <property type="entry name" value="Immunoglobulins"/>
    <property type="match status" value="1"/>
</dbReference>